<feature type="domain" description="Response regulatory" evidence="3">
    <location>
        <begin position="4"/>
        <end position="120"/>
    </location>
</feature>
<accession>A0A521G3T5</accession>
<name>A0A521G3T5_9BACT</name>
<dbReference type="Proteomes" id="UP000316238">
    <property type="component" value="Unassembled WGS sequence"/>
</dbReference>
<dbReference type="Pfam" id="PF00072">
    <property type="entry name" value="Response_reg"/>
    <property type="match status" value="1"/>
</dbReference>
<dbReference type="AlphaFoldDB" id="A0A521G3T5"/>
<comment type="caution">
    <text evidence="4">The sequence shown here is derived from an EMBL/GenBank/DDBJ whole genome shotgun (WGS) entry which is preliminary data.</text>
</comment>
<dbReference type="PANTHER" id="PTHR44591:SF3">
    <property type="entry name" value="RESPONSE REGULATORY DOMAIN-CONTAINING PROTEIN"/>
    <property type="match status" value="1"/>
</dbReference>
<sequence>MAKKLLIVDDSPTELKLIIDVFSGPEYAVVTAIDGEEGVAKAAAEKPDLIILDVVMPKMNGFQACRTIKSTPDLQNIPIILLTSKNQKSDEFWGKKQGAEVYLTKPFDPAELLKAVTGLLA</sequence>
<proteinExistence type="predicted"/>
<dbReference type="PANTHER" id="PTHR44591">
    <property type="entry name" value="STRESS RESPONSE REGULATOR PROTEIN 1"/>
    <property type="match status" value="1"/>
</dbReference>
<gene>
    <name evidence="4" type="ORF">CDV28_10437</name>
</gene>
<dbReference type="InterPro" id="IPR001789">
    <property type="entry name" value="Sig_transdc_resp-reg_receiver"/>
</dbReference>
<dbReference type="InterPro" id="IPR011006">
    <property type="entry name" value="CheY-like_superfamily"/>
</dbReference>
<dbReference type="GO" id="GO:0000160">
    <property type="term" value="P:phosphorelay signal transduction system"/>
    <property type="evidence" value="ECO:0007669"/>
    <property type="project" value="InterPro"/>
</dbReference>
<organism evidence="4 5">
    <name type="scientific">Candidatus Electronema aureum</name>
    <dbReference type="NCBI Taxonomy" id="2005002"/>
    <lineage>
        <taxon>Bacteria</taxon>
        <taxon>Pseudomonadati</taxon>
        <taxon>Thermodesulfobacteriota</taxon>
        <taxon>Desulfobulbia</taxon>
        <taxon>Desulfobulbales</taxon>
        <taxon>Desulfobulbaceae</taxon>
        <taxon>Candidatus Electronema</taxon>
    </lineage>
</organism>
<evidence type="ECO:0000256" key="1">
    <source>
        <dbReference type="ARBA" id="ARBA00022553"/>
    </source>
</evidence>
<evidence type="ECO:0000256" key="2">
    <source>
        <dbReference type="PROSITE-ProRule" id="PRU00169"/>
    </source>
</evidence>
<evidence type="ECO:0000313" key="5">
    <source>
        <dbReference type="Proteomes" id="UP000316238"/>
    </source>
</evidence>
<dbReference type="PROSITE" id="PS50110">
    <property type="entry name" value="RESPONSE_REGULATORY"/>
    <property type="match status" value="1"/>
</dbReference>
<evidence type="ECO:0000259" key="3">
    <source>
        <dbReference type="PROSITE" id="PS50110"/>
    </source>
</evidence>
<keyword evidence="5" id="KW-1185">Reference proteome</keyword>
<dbReference type="EMBL" id="NQJD01000004">
    <property type="protein sequence ID" value="TAA75696.1"/>
    <property type="molecule type" value="Genomic_DNA"/>
</dbReference>
<dbReference type="SMART" id="SM00448">
    <property type="entry name" value="REC"/>
    <property type="match status" value="1"/>
</dbReference>
<feature type="modified residue" description="4-aspartylphosphate" evidence="2">
    <location>
        <position position="53"/>
    </location>
</feature>
<evidence type="ECO:0000313" key="4">
    <source>
        <dbReference type="EMBL" id="TAA75696.1"/>
    </source>
</evidence>
<keyword evidence="1 2" id="KW-0597">Phosphoprotein</keyword>
<dbReference type="SUPFAM" id="SSF52172">
    <property type="entry name" value="CheY-like"/>
    <property type="match status" value="1"/>
</dbReference>
<reference evidence="4" key="1">
    <citation type="submission" date="2017-07" db="EMBL/GenBank/DDBJ databases">
        <title>The cable genome - Insights into the physiology and evolution of filamentous bacteria capable of sulfide oxidation via long distance electron transfer.</title>
        <authorList>
            <person name="Thorup C."/>
            <person name="Bjerg J.T."/>
            <person name="Schreiber L."/>
            <person name="Nielsen L.P."/>
            <person name="Kjeldsen K.U."/>
            <person name="Boesen T."/>
            <person name="Boggild A."/>
            <person name="Meysman F."/>
            <person name="Geelhoed J."/>
            <person name="Schramm A."/>
        </authorList>
    </citation>
    <scope>NUCLEOTIDE SEQUENCE [LARGE SCALE GENOMIC DNA]</scope>
    <source>
        <strain evidence="4">GS</strain>
    </source>
</reference>
<protein>
    <submittedName>
        <fullName evidence="4">Twitching motility two-component system response regulator PilH</fullName>
    </submittedName>
</protein>
<dbReference type="InterPro" id="IPR050595">
    <property type="entry name" value="Bact_response_regulator"/>
</dbReference>
<dbReference type="Gene3D" id="3.40.50.2300">
    <property type="match status" value="1"/>
</dbReference>